<gene>
    <name evidence="5" type="primary">cnxG</name>
    <name evidence="6" type="ORF">C8Q69DRAFT_509613</name>
</gene>
<dbReference type="SUPFAM" id="SSF54285">
    <property type="entry name" value="MoaD/ThiS"/>
    <property type="match status" value="1"/>
</dbReference>
<dbReference type="InterPro" id="IPR012675">
    <property type="entry name" value="Beta-grasp_dom_sf"/>
</dbReference>
<proteinExistence type="inferred from homology"/>
<dbReference type="InterPro" id="IPR003749">
    <property type="entry name" value="ThiS/MoaD-like"/>
</dbReference>
<keyword evidence="2 5" id="KW-0597">Phosphoprotein</keyword>
<dbReference type="GO" id="GO:1990133">
    <property type="term" value="C:molybdopterin adenylyltransferase complex"/>
    <property type="evidence" value="ECO:0007669"/>
    <property type="project" value="TreeGrafter"/>
</dbReference>
<dbReference type="InterPro" id="IPR044672">
    <property type="entry name" value="MOCS2A"/>
</dbReference>
<keyword evidence="3 5" id="KW-0547">Nucleotide-binding</keyword>
<dbReference type="InterPro" id="IPR028887">
    <property type="entry name" value="MOCS2A_euk"/>
</dbReference>
<dbReference type="GO" id="GO:1990140">
    <property type="term" value="C:molybdopterin synthase complex"/>
    <property type="evidence" value="ECO:0007669"/>
    <property type="project" value="UniProtKB-UniRule"/>
</dbReference>
<comment type="subunit">
    <text evidence="5">Heterotetramer; composed of 2 small (MOCS2A) and 2 large (MOCS2B) subunits.</text>
</comment>
<evidence type="ECO:0000256" key="1">
    <source>
        <dbReference type="ARBA" id="ARBA00022490"/>
    </source>
</evidence>
<organism evidence="6 7">
    <name type="scientific">Byssochlamys spectabilis</name>
    <name type="common">Paecilomyces variotii</name>
    <dbReference type="NCBI Taxonomy" id="264951"/>
    <lineage>
        <taxon>Eukaryota</taxon>
        <taxon>Fungi</taxon>
        <taxon>Dikarya</taxon>
        <taxon>Ascomycota</taxon>
        <taxon>Pezizomycotina</taxon>
        <taxon>Eurotiomycetes</taxon>
        <taxon>Eurotiomycetidae</taxon>
        <taxon>Eurotiales</taxon>
        <taxon>Thermoascaceae</taxon>
        <taxon>Paecilomyces</taxon>
    </lineage>
</organism>
<comment type="similarity">
    <text evidence="5">Belongs to the MoaD family. MOCS2A subfamily.</text>
</comment>
<reference evidence="6 7" key="1">
    <citation type="journal article" date="2018" name="Front. Microbiol.">
        <title>Genomic and genetic insights into a cosmopolitan fungus, Paecilomyces variotii (Eurotiales).</title>
        <authorList>
            <person name="Urquhart A.S."/>
            <person name="Mondo S.J."/>
            <person name="Makela M.R."/>
            <person name="Hane J.K."/>
            <person name="Wiebenga A."/>
            <person name="He G."/>
            <person name="Mihaltcheva S."/>
            <person name="Pangilinan J."/>
            <person name="Lipzen A."/>
            <person name="Barry K."/>
            <person name="de Vries R.P."/>
            <person name="Grigoriev I.V."/>
            <person name="Idnurm A."/>
        </authorList>
    </citation>
    <scope>NUCLEOTIDE SEQUENCE [LARGE SCALE GENOMIC DNA]</scope>
    <source>
        <strain evidence="6 7">CBS 101075</strain>
    </source>
</reference>
<dbReference type="Gene3D" id="3.10.20.30">
    <property type="match status" value="1"/>
</dbReference>
<feature type="modified residue" description="Glycyl adenylate; alternate" evidence="5">
    <location>
        <position position="104"/>
    </location>
</feature>
<dbReference type="PANTHER" id="PTHR33359:SF1">
    <property type="entry name" value="MOLYBDOPTERIN SYNTHASE SULFUR CARRIER SUBUNIT"/>
    <property type="match status" value="1"/>
</dbReference>
<dbReference type="GO" id="GO:0000166">
    <property type="term" value="F:nucleotide binding"/>
    <property type="evidence" value="ECO:0007669"/>
    <property type="project" value="UniProtKB-KW"/>
</dbReference>
<evidence type="ECO:0000256" key="4">
    <source>
        <dbReference type="ARBA" id="ARBA00023150"/>
    </source>
</evidence>
<dbReference type="UniPathway" id="UPA00344"/>
<comment type="function">
    <text evidence="5">Acts as a sulfur carrier required for molybdopterin biosynthesis. Component of the molybdopterin synthase complex that catalyzes the conversion of precursor Z into molybdopterin by mediating the incorporation of 2 sulfur atoms into precursor Z to generate a dithiolene group. In the complex, serves as sulfur donor by being thiocarboxylated (-COSH) at its C-terminus by UBA4. After interaction with MOCS2B, the sulfur is then transferred to precursor Z to form molybdopterin.</text>
</comment>
<keyword evidence="1 5" id="KW-0963">Cytoplasm</keyword>
<evidence type="ECO:0000256" key="5">
    <source>
        <dbReference type="HAMAP-Rule" id="MF_03051"/>
    </source>
</evidence>
<keyword evidence="7" id="KW-1185">Reference proteome</keyword>
<name>A0A443HMJ9_BYSSP</name>
<comment type="PTM">
    <text evidence="5">C-terminal thiocarboxylation occurs in 2 steps, it is first acyl-adenylated (-COAMP) via the hesA/moeB/thiF part of UBA4, then thiocarboxylated (-COSH) via the rhodanese domain of UBA4.</text>
</comment>
<dbReference type="EMBL" id="RCNU01000011">
    <property type="protein sequence ID" value="RWQ93036.1"/>
    <property type="molecule type" value="Genomic_DNA"/>
</dbReference>
<dbReference type="STRING" id="264951.A0A443HMJ9"/>
<evidence type="ECO:0000256" key="3">
    <source>
        <dbReference type="ARBA" id="ARBA00022741"/>
    </source>
</evidence>
<comment type="pathway">
    <text evidence="5">Cofactor biosynthesis; molybdopterin biosynthesis.</text>
</comment>
<evidence type="ECO:0000256" key="2">
    <source>
        <dbReference type="ARBA" id="ARBA00022553"/>
    </source>
</evidence>
<keyword evidence="4 5" id="KW-0501">Molybdenum cofactor biosynthesis</keyword>
<dbReference type="AlphaFoldDB" id="A0A443HMJ9"/>
<dbReference type="HAMAP" id="MF_03051">
    <property type="entry name" value="MOCS2A"/>
    <property type="match status" value="1"/>
</dbReference>
<comment type="caution">
    <text evidence="6">The sequence shown here is derived from an EMBL/GenBank/DDBJ whole genome shotgun (WGS) entry which is preliminary data.</text>
</comment>
<dbReference type="InterPro" id="IPR016155">
    <property type="entry name" value="Mopterin_synth/thiamin_S_b"/>
</dbReference>
<feature type="modified residue" description="1-thioglycine; alternate" evidence="5">
    <location>
        <position position="104"/>
    </location>
</feature>
<dbReference type="CDD" id="cd00754">
    <property type="entry name" value="Ubl_MoaD"/>
    <property type="match status" value="1"/>
</dbReference>
<sequence length="104" mass="11147">MPSKSETSTPPQPTGTFQIHYFATAASYTRKQTESLPAPLPLSKLFGVLEQRYPGIKEKVLVSCGVSLGMEYVDVNEDDDDDDGDATMINPGDEVGIIPPVSSG</sequence>
<evidence type="ECO:0000313" key="6">
    <source>
        <dbReference type="EMBL" id="RWQ93036.1"/>
    </source>
</evidence>
<evidence type="ECO:0000313" key="7">
    <source>
        <dbReference type="Proteomes" id="UP000283841"/>
    </source>
</evidence>
<dbReference type="VEuPathDB" id="FungiDB:C8Q69DRAFT_509613"/>
<dbReference type="Pfam" id="PF02597">
    <property type="entry name" value="ThiS"/>
    <property type="match status" value="1"/>
</dbReference>
<comment type="subcellular location">
    <subcellularLocation>
        <location evidence="5">Cytoplasm</location>
    </subcellularLocation>
</comment>
<dbReference type="GO" id="GO:0030366">
    <property type="term" value="F:molybdopterin synthase activity"/>
    <property type="evidence" value="ECO:0007669"/>
    <property type="project" value="UniProtKB-UniRule"/>
</dbReference>
<protein>
    <recommendedName>
        <fullName evidence="5">Molybdopterin synthase sulfur carrier subunit</fullName>
    </recommendedName>
    <alternativeName>
        <fullName evidence="5">Common component for nitrate reductase and xanthine dehydrogenase protein G</fullName>
    </alternativeName>
    <alternativeName>
        <fullName evidence="5">Molybdenum cofactor synthesis protein 2 small subunit</fullName>
    </alternativeName>
    <alternativeName>
        <fullName evidence="5">Molybdenum cofactor synthesis protein 2A</fullName>
    </alternativeName>
    <alternativeName>
        <fullName evidence="5">Sulfur carrier protein MOCS2A</fullName>
        <shortName evidence="5">MOCS2A</shortName>
    </alternativeName>
</protein>
<dbReference type="PANTHER" id="PTHR33359">
    <property type="entry name" value="MOLYBDOPTERIN SYNTHASE SULFUR CARRIER SUBUNIT"/>
    <property type="match status" value="1"/>
</dbReference>
<dbReference type="GO" id="GO:0006777">
    <property type="term" value="P:Mo-molybdopterin cofactor biosynthetic process"/>
    <property type="evidence" value="ECO:0007669"/>
    <property type="project" value="UniProtKB-UniRule"/>
</dbReference>
<dbReference type="Proteomes" id="UP000283841">
    <property type="component" value="Unassembled WGS sequence"/>
</dbReference>
<accession>A0A443HMJ9</accession>